<dbReference type="CDD" id="cd12797">
    <property type="entry name" value="M23_peptidase"/>
    <property type="match status" value="1"/>
</dbReference>
<gene>
    <name evidence="3" type="ORF">J0A69_12250</name>
</gene>
<dbReference type="RefSeq" id="WP_206586842.1">
    <property type="nucleotide sequence ID" value="NZ_JAFKCU010000002.1"/>
</dbReference>
<proteinExistence type="predicted"/>
<feature type="domain" description="M23ase beta-sheet core" evidence="2">
    <location>
        <begin position="139"/>
        <end position="231"/>
    </location>
</feature>
<keyword evidence="1" id="KW-0732">Signal</keyword>
<comment type="caution">
    <text evidence="3">The sequence shown here is derived from an EMBL/GenBank/DDBJ whole genome shotgun (WGS) entry which is preliminary data.</text>
</comment>
<reference evidence="3 4" key="1">
    <citation type="submission" date="2021-03" db="EMBL/GenBank/DDBJ databases">
        <title>novel species isolated from a fishpond in China.</title>
        <authorList>
            <person name="Lu H."/>
            <person name="Cai Z."/>
        </authorList>
    </citation>
    <scope>NUCLEOTIDE SEQUENCE [LARGE SCALE GENOMIC DNA]</scope>
    <source>
        <strain evidence="3 4">YJ13C</strain>
    </source>
</reference>
<evidence type="ECO:0000256" key="1">
    <source>
        <dbReference type="SAM" id="SignalP"/>
    </source>
</evidence>
<dbReference type="EMBL" id="JAFKCU010000002">
    <property type="protein sequence ID" value="MBN7816210.1"/>
    <property type="molecule type" value="Genomic_DNA"/>
</dbReference>
<name>A0ABS3CHG2_9BACT</name>
<sequence>MKYFILAVILLSSIQLSAQVEIVAEQDQERNLTLIAFNKEKIPYTIQIEFLKLENLESLKGNIILATADPGKTDLVKLQSIYSNEKTGFQYNTKLFKGNFQETIPSNLPYLIPGEADQTVKISPLSVQYSDPSKKDSYTGVGFYFEEETSIVSPRKGIVSEMKMDLEANTSGPSNFDSENYIEIYHEDGTFSRLSGLKKNSETVSVGELVYPGQVIATSELDANQSKQHVKMVQSRWEFGEKGMTWVNFPVNIFTEDGSIISSEELENTVISHPMDLITQEMDKKELKKFQKN</sequence>
<evidence type="ECO:0000313" key="4">
    <source>
        <dbReference type="Proteomes" id="UP000664480"/>
    </source>
</evidence>
<keyword evidence="4" id="KW-1185">Reference proteome</keyword>
<dbReference type="SUPFAM" id="SSF51261">
    <property type="entry name" value="Duplicated hybrid motif"/>
    <property type="match status" value="1"/>
</dbReference>
<feature type="signal peptide" evidence="1">
    <location>
        <begin position="1"/>
        <end position="18"/>
    </location>
</feature>
<protein>
    <submittedName>
        <fullName evidence="3">Peptidoglycan DD-metalloendopeptidase family protein</fullName>
    </submittedName>
</protein>
<evidence type="ECO:0000313" key="3">
    <source>
        <dbReference type="EMBL" id="MBN7816210.1"/>
    </source>
</evidence>
<dbReference type="InterPro" id="IPR016047">
    <property type="entry name" value="M23ase_b-sheet_dom"/>
</dbReference>
<dbReference type="Proteomes" id="UP000664480">
    <property type="component" value="Unassembled WGS sequence"/>
</dbReference>
<dbReference type="InterPro" id="IPR011055">
    <property type="entry name" value="Dup_hybrid_motif"/>
</dbReference>
<dbReference type="Gene3D" id="2.70.70.10">
    <property type="entry name" value="Glucose Permease (Domain IIA)"/>
    <property type="match status" value="1"/>
</dbReference>
<feature type="chain" id="PRO_5047329438" evidence="1">
    <location>
        <begin position="19"/>
        <end position="293"/>
    </location>
</feature>
<evidence type="ECO:0000259" key="2">
    <source>
        <dbReference type="Pfam" id="PF01551"/>
    </source>
</evidence>
<dbReference type="Pfam" id="PF01551">
    <property type="entry name" value="Peptidase_M23"/>
    <property type="match status" value="1"/>
</dbReference>
<organism evidence="3 4">
    <name type="scientific">Algoriphagus pacificus</name>
    <dbReference type="NCBI Taxonomy" id="2811234"/>
    <lineage>
        <taxon>Bacteria</taxon>
        <taxon>Pseudomonadati</taxon>
        <taxon>Bacteroidota</taxon>
        <taxon>Cytophagia</taxon>
        <taxon>Cytophagales</taxon>
        <taxon>Cyclobacteriaceae</taxon>
        <taxon>Algoriphagus</taxon>
    </lineage>
</organism>
<accession>A0ABS3CHG2</accession>